<dbReference type="InterPro" id="IPR003599">
    <property type="entry name" value="Ig_sub"/>
</dbReference>
<dbReference type="PANTHER" id="PTHR15360:SF2">
    <property type="entry name" value="PLATELET-DERIVED GROWTH FACTOR RECEPTOR-LIKE PROTEIN"/>
    <property type="match status" value="1"/>
</dbReference>
<dbReference type="Proteomes" id="UP000265180">
    <property type="component" value="Chromosome 10"/>
</dbReference>
<dbReference type="PANTHER" id="PTHR15360">
    <property type="entry name" value="PLATELET-DERIVED GROWTH FACTOR RECEPTOR LIKE"/>
    <property type="match status" value="1"/>
</dbReference>
<dbReference type="InterPro" id="IPR007110">
    <property type="entry name" value="Ig-like_dom"/>
</dbReference>
<evidence type="ECO:0000313" key="5">
    <source>
        <dbReference type="Proteomes" id="UP000265180"/>
    </source>
</evidence>
<dbReference type="InterPro" id="IPR013783">
    <property type="entry name" value="Ig-like_fold"/>
</dbReference>
<dbReference type="Gene3D" id="2.60.40.10">
    <property type="entry name" value="Immunoglobulins"/>
    <property type="match status" value="3"/>
</dbReference>
<dbReference type="PROSITE" id="PS50835">
    <property type="entry name" value="IG_LIKE"/>
    <property type="match status" value="1"/>
</dbReference>
<dbReference type="SUPFAM" id="SSF48726">
    <property type="entry name" value="Immunoglobulin"/>
    <property type="match status" value="3"/>
</dbReference>
<dbReference type="CDD" id="cd00096">
    <property type="entry name" value="Ig"/>
    <property type="match status" value="1"/>
</dbReference>
<dbReference type="SMART" id="SM00408">
    <property type="entry name" value="IGc2"/>
    <property type="match status" value="2"/>
</dbReference>
<dbReference type="Pfam" id="PF13927">
    <property type="entry name" value="Ig_3"/>
    <property type="match status" value="1"/>
</dbReference>
<dbReference type="SMART" id="SM00409">
    <property type="entry name" value="IG"/>
    <property type="match status" value="3"/>
</dbReference>
<dbReference type="InterPro" id="IPR042495">
    <property type="entry name" value="PDGFRL"/>
</dbReference>
<name>A0A3P9KEF1_ORYLA</name>
<evidence type="ECO:0000256" key="2">
    <source>
        <dbReference type="ARBA" id="ARBA00019671"/>
    </source>
</evidence>
<dbReference type="Pfam" id="PF21339">
    <property type="entry name" value="VEGFR-1-like_Ig-like"/>
    <property type="match status" value="1"/>
</dbReference>
<dbReference type="Ensembl" id="ENSORLT00020004117.1">
    <property type="protein sequence ID" value="ENSORLP00020006714.1"/>
    <property type="gene ID" value="ENSORLG00020000160.1"/>
</dbReference>
<evidence type="ECO:0000313" key="4">
    <source>
        <dbReference type="Ensembl" id="ENSORLP00020006714.1"/>
    </source>
</evidence>
<reference evidence="4" key="3">
    <citation type="submission" date="2025-08" db="UniProtKB">
        <authorList>
            <consortium name="Ensembl"/>
        </authorList>
    </citation>
    <scope>IDENTIFICATION</scope>
    <source>
        <strain evidence="4">HNI</strain>
    </source>
</reference>
<evidence type="ECO:0000256" key="1">
    <source>
        <dbReference type="ARBA" id="ARBA00011360"/>
    </source>
</evidence>
<comment type="subunit">
    <text evidence="1">Forms a complex composed of PDGFRL, TNK2 and GRB2.</text>
</comment>
<accession>A0A3P9KEF1</accession>
<reference key="1">
    <citation type="journal article" date="2007" name="Nature">
        <title>The medaka draft genome and insights into vertebrate genome evolution.</title>
        <authorList>
            <person name="Kasahara M."/>
            <person name="Naruse K."/>
            <person name="Sasaki S."/>
            <person name="Nakatani Y."/>
            <person name="Qu W."/>
            <person name="Ahsan B."/>
            <person name="Yamada T."/>
            <person name="Nagayasu Y."/>
            <person name="Doi K."/>
            <person name="Kasai Y."/>
            <person name="Jindo T."/>
            <person name="Kobayashi D."/>
            <person name="Shimada A."/>
            <person name="Toyoda A."/>
            <person name="Kuroki Y."/>
            <person name="Fujiyama A."/>
            <person name="Sasaki T."/>
            <person name="Shimizu A."/>
            <person name="Asakawa S."/>
            <person name="Shimizu N."/>
            <person name="Hashimoto S."/>
            <person name="Yang J."/>
            <person name="Lee Y."/>
            <person name="Matsushima K."/>
            <person name="Sugano S."/>
            <person name="Sakaizumi M."/>
            <person name="Narita T."/>
            <person name="Ohishi K."/>
            <person name="Haga S."/>
            <person name="Ohta F."/>
            <person name="Nomoto H."/>
            <person name="Nogata K."/>
            <person name="Morishita T."/>
            <person name="Endo T."/>
            <person name="Shin-I T."/>
            <person name="Takeda H."/>
            <person name="Morishita S."/>
            <person name="Kohara Y."/>
        </authorList>
    </citation>
    <scope>NUCLEOTIDE SEQUENCE [LARGE SCALE GENOMIC DNA]</scope>
    <source>
        <strain>Hd-rR</strain>
    </source>
</reference>
<reference evidence="4 5" key="2">
    <citation type="submission" date="2017-04" db="EMBL/GenBank/DDBJ databases">
        <title>CpG methylation of centromeres and impact of large insertions on vertebrate speciation.</title>
        <authorList>
            <person name="Ichikawa K."/>
            <person name="Yoshimura J."/>
            <person name="Morishita S."/>
        </authorList>
    </citation>
    <scope>NUCLEOTIDE SEQUENCE</scope>
    <source>
        <strain evidence="4 5">HNI</strain>
    </source>
</reference>
<reference evidence="4" key="4">
    <citation type="submission" date="2025-09" db="UniProtKB">
        <authorList>
            <consortium name="Ensembl"/>
        </authorList>
    </citation>
    <scope>IDENTIFICATION</scope>
    <source>
        <strain evidence="4">HNI</strain>
    </source>
</reference>
<organism evidence="4 5">
    <name type="scientific">Oryzias latipes</name>
    <name type="common">Japanese rice fish</name>
    <name type="synonym">Japanese killifish</name>
    <dbReference type="NCBI Taxonomy" id="8090"/>
    <lineage>
        <taxon>Eukaryota</taxon>
        <taxon>Metazoa</taxon>
        <taxon>Chordata</taxon>
        <taxon>Craniata</taxon>
        <taxon>Vertebrata</taxon>
        <taxon>Euteleostomi</taxon>
        <taxon>Actinopterygii</taxon>
        <taxon>Neopterygii</taxon>
        <taxon>Teleostei</taxon>
        <taxon>Neoteleostei</taxon>
        <taxon>Acanthomorphata</taxon>
        <taxon>Ovalentaria</taxon>
        <taxon>Atherinomorphae</taxon>
        <taxon>Beloniformes</taxon>
        <taxon>Adrianichthyidae</taxon>
        <taxon>Oryziinae</taxon>
        <taxon>Oryzias</taxon>
    </lineage>
</organism>
<dbReference type="InterPro" id="IPR036179">
    <property type="entry name" value="Ig-like_dom_sf"/>
</dbReference>
<feature type="domain" description="Ig-like" evidence="3">
    <location>
        <begin position="279"/>
        <end position="383"/>
    </location>
</feature>
<sequence>MPLENIPGLRWRLVLISLLVCGLIFELGKCLNSDVFHIYVLPPAANITVTFYHTMSLCLILPGAFFEVDLLFHTWHIKVLSRGKFRKVGETITVQAGSALELRCRGKPVQWGVPPYLEEDDDGRLKIVQHERYGVLTLINSTGADTGEYTCYPMYCKNTDCRRDYNKAVKVFVFFQDPQELFVPTSDYYEVIQMRTNWPTVLPCQVTSPEAKVTLQREFPPVEVTVDGSEISFDVKKGFTIHRPQPHHAGELFCVASLGSLRQSSTKYMLIYVNYPLAPPAPVIQASSTSLSVGGNLQVSCTVLGERDVVVEFNWEYPGQQIGRPLYTQESVTAVSQGSAQQQQSQSVLLVDEVRDVDQGTYTCTAGNLQGTKSASTTVKVVTKDKTN</sequence>
<proteinExistence type="predicted"/>
<evidence type="ECO:0000259" key="3">
    <source>
        <dbReference type="PROSITE" id="PS50835"/>
    </source>
</evidence>
<dbReference type="AlphaFoldDB" id="A0A3P9KEF1"/>
<dbReference type="InterPro" id="IPR003598">
    <property type="entry name" value="Ig_sub2"/>
</dbReference>
<protein>
    <recommendedName>
        <fullName evidence="2">Platelet-derived growth factor receptor-like protein</fullName>
    </recommendedName>
</protein>